<organism evidence="1 2">
    <name type="scientific">Daphnia magna</name>
    <dbReference type="NCBI Taxonomy" id="35525"/>
    <lineage>
        <taxon>Eukaryota</taxon>
        <taxon>Metazoa</taxon>
        <taxon>Ecdysozoa</taxon>
        <taxon>Arthropoda</taxon>
        <taxon>Crustacea</taxon>
        <taxon>Branchiopoda</taxon>
        <taxon>Diplostraca</taxon>
        <taxon>Cladocera</taxon>
        <taxon>Anomopoda</taxon>
        <taxon>Daphniidae</taxon>
        <taxon>Daphnia</taxon>
    </lineage>
</organism>
<reference evidence="1 2" key="1">
    <citation type="journal article" date="2023" name="Nucleic Acids Res.">
        <title>The hologenome of Daphnia magna reveals possible DNA methylation and microbiome-mediated evolution of the host genome.</title>
        <authorList>
            <person name="Chaturvedi A."/>
            <person name="Li X."/>
            <person name="Dhandapani V."/>
            <person name="Marshall H."/>
            <person name="Kissane S."/>
            <person name="Cuenca-Cambronero M."/>
            <person name="Asole G."/>
            <person name="Calvet F."/>
            <person name="Ruiz-Romero M."/>
            <person name="Marangio P."/>
            <person name="Guigo R."/>
            <person name="Rago D."/>
            <person name="Mirbahai L."/>
            <person name="Eastwood N."/>
            <person name="Colbourne J.K."/>
            <person name="Zhou J."/>
            <person name="Mallon E."/>
            <person name="Orsini L."/>
        </authorList>
    </citation>
    <scope>NUCLEOTIDE SEQUENCE [LARGE SCALE GENOMIC DNA]</scope>
    <source>
        <strain evidence="1">LRV0_1</strain>
    </source>
</reference>
<gene>
    <name evidence="1" type="ORF">OUZ56_000295</name>
</gene>
<proteinExistence type="predicted"/>
<evidence type="ECO:0000313" key="1">
    <source>
        <dbReference type="EMBL" id="KAK4018228.1"/>
    </source>
</evidence>
<accession>A0ABQ9ZZ95</accession>
<name>A0ABQ9ZZ95_9CRUS</name>
<dbReference type="EMBL" id="JAOYFB010000036">
    <property type="protein sequence ID" value="KAK4018228.1"/>
    <property type="molecule type" value="Genomic_DNA"/>
</dbReference>
<sequence length="60" mass="6785">MYIKDEKVIHNQQAELVRSSLFLDTEVGIVPDELNGLACCFIRLHTTSHCVDDVTATHTR</sequence>
<keyword evidence="2" id="KW-1185">Reference proteome</keyword>
<comment type="caution">
    <text evidence="1">The sequence shown here is derived from an EMBL/GenBank/DDBJ whole genome shotgun (WGS) entry which is preliminary data.</text>
</comment>
<dbReference type="Proteomes" id="UP001234178">
    <property type="component" value="Unassembled WGS sequence"/>
</dbReference>
<protein>
    <submittedName>
        <fullName evidence="1">Uncharacterized protein</fullName>
    </submittedName>
</protein>
<evidence type="ECO:0000313" key="2">
    <source>
        <dbReference type="Proteomes" id="UP001234178"/>
    </source>
</evidence>